<sequence>MELKPYKPADRAQALHVALRAWRPVFEHMREAVPGFVYDNFYPDGWEARQIADLGAVLDDNPDDITVATMDDQIVGWISIKIHPEDNMGEIHVVCVDPAYQRQGIGKRLMDHAHQAIRQAGMGMVMVETGGDPGHATAQTTYEAAGYQRWPVARYFKDLTD</sequence>
<dbReference type="Gene3D" id="3.40.630.30">
    <property type="match status" value="1"/>
</dbReference>
<dbReference type="CDD" id="cd04301">
    <property type="entry name" value="NAT_SF"/>
    <property type="match status" value="1"/>
</dbReference>
<evidence type="ECO:0000259" key="3">
    <source>
        <dbReference type="PROSITE" id="PS51186"/>
    </source>
</evidence>
<dbReference type="PROSITE" id="PS51186">
    <property type="entry name" value="GNAT"/>
    <property type="match status" value="1"/>
</dbReference>
<evidence type="ECO:0000313" key="4">
    <source>
        <dbReference type="EMBL" id="HJF13473.1"/>
    </source>
</evidence>
<reference evidence="4" key="1">
    <citation type="journal article" date="2021" name="PeerJ">
        <title>Extensive microbial diversity within the chicken gut microbiome revealed by metagenomics and culture.</title>
        <authorList>
            <person name="Gilroy R."/>
            <person name="Ravi A."/>
            <person name="Getino M."/>
            <person name="Pursley I."/>
            <person name="Horton D.L."/>
            <person name="Alikhan N.F."/>
            <person name="Baker D."/>
            <person name="Gharbi K."/>
            <person name="Hall N."/>
            <person name="Watson M."/>
            <person name="Adriaenssens E.M."/>
            <person name="Foster-Nyarko E."/>
            <person name="Jarju S."/>
            <person name="Secka A."/>
            <person name="Antonio M."/>
            <person name="Oren A."/>
            <person name="Chaudhuri R.R."/>
            <person name="La Ragione R."/>
            <person name="Hildebrand F."/>
            <person name="Pallen M.J."/>
        </authorList>
    </citation>
    <scope>NUCLEOTIDE SEQUENCE</scope>
    <source>
        <strain evidence="4">ChiHjej13B12-14962</strain>
    </source>
</reference>
<evidence type="ECO:0000256" key="1">
    <source>
        <dbReference type="ARBA" id="ARBA00022679"/>
    </source>
</evidence>
<keyword evidence="2" id="KW-0012">Acyltransferase</keyword>
<keyword evidence="1" id="KW-0808">Transferase</keyword>
<reference evidence="4" key="2">
    <citation type="submission" date="2021-09" db="EMBL/GenBank/DDBJ databases">
        <authorList>
            <person name="Gilroy R."/>
        </authorList>
    </citation>
    <scope>NUCLEOTIDE SEQUENCE</scope>
    <source>
        <strain evidence="4">ChiHjej13B12-14962</strain>
    </source>
</reference>
<name>A0A921FJX8_9MICC</name>
<dbReference type="Pfam" id="PF00583">
    <property type="entry name" value="Acetyltransf_1"/>
    <property type="match status" value="1"/>
</dbReference>
<proteinExistence type="predicted"/>
<comment type="caution">
    <text evidence="4">The sequence shown here is derived from an EMBL/GenBank/DDBJ whole genome shotgun (WGS) entry which is preliminary data.</text>
</comment>
<dbReference type="AlphaFoldDB" id="A0A921FJX8"/>
<feature type="domain" description="N-acetyltransferase" evidence="3">
    <location>
        <begin position="1"/>
        <end position="161"/>
    </location>
</feature>
<protein>
    <submittedName>
        <fullName evidence="4">GNAT family N-acetyltransferase</fullName>
    </submittedName>
</protein>
<evidence type="ECO:0000313" key="5">
    <source>
        <dbReference type="Proteomes" id="UP000703315"/>
    </source>
</evidence>
<dbReference type="GO" id="GO:0016747">
    <property type="term" value="F:acyltransferase activity, transferring groups other than amino-acyl groups"/>
    <property type="evidence" value="ECO:0007669"/>
    <property type="project" value="InterPro"/>
</dbReference>
<organism evidence="4 5">
    <name type="scientific">Enteractinococcus helveticum</name>
    <dbReference type="NCBI Taxonomy" id="1837282"/>
    <lineage>
        <taxon>Bacteria</taxon>
        <taxon>Bacillati</taxon>
        <taxon>Actinomycetota</taxon>
        <taxon>Actinomycetes</taxon>
        <taxon>Micrococcales</taxon>
        <taxon>Micrococcaceae</taxon>
    </lineage>
</organism>
<evidence type="ECO:0000256" key="2">
    <source>
        <dbReference type="ARBA" id="ARBA00023315"/>
    </source>
</evidence>
<dbReference type="RefSeq" id="WP_303901810.1">
    <property type="nucleotide sequence ID" value="NZ_DYXC01000026.1"/>
</dbReference>
<dbReference type="InterPro" id="IPR000182">
    <property type="entry name" value="GNAT_dom"/>
</dbReference>
<dbReference type="PANTHER" id="PTHR43877">
    <property type="entry name" value="AMINOALKYLPHOSPHONATE N-ACETYLTRANSFERASE-RELATED-RELATED"/>
    <property type="match status" value="1"/>
</dbReference>
<gene>
    <name evidence="4" type="ORF">K8V32_01550</name>
</gene>
<dbReference type="Proteomes" id="UP000703315">
    <property type="component" value="Unassembled WGS sequence"/>
</dbReference>
<dbReference type="EMBL" id="DYXC01000026">
    <property type="protein sequence ID" value="HJF13473.1"/>
    <property type="molecule type" value="Genomic_DNA"/>
</dbReference>
<accession>A0A921FJX8</accession>
<dbReference type="SUPFAM" id="SSF55729">
    <property type="entry name" value="Acyl-CoA N-acyltransferases (Nat)"/>
    <property type="match status" value="1"/>
</dbReference>
<dbReference type="InterPro" id="IPR016181">
    <property type="entry name" value="Acyl_CoA_acyltransferase"/>
</dbReference>
<dbReference type="InterPro" id="IPR050832">
    <property type="entry name" value="Bact_Acetyltransf"/>
</dbReference>